<accession>A0ABU2H168</accession>
<organism evidence="1 2">
    <name type="scientific">Lipingzhangella rawalii</name>
    <dbReference type="NCBI Taxonomy" id="2055835"/>
    <lineage>
        <taxon>Bacteria</taxon>
        <taxon>Bacillati</taxon>
        <taxon>Actinomycetota</taxon>
        <taxon>Actinomycetes</taxon>
        <taxon>Streptosporangiales</taxon>
        <taxon>Nocardiopsidaceae</taxon>
        <taxon>Lipingzhangella</taxon>
    </lineage>
</organism>
<name>A0ABU2H168_9ACTN</name>
<dbReference type="SUPFAM" id="SSF55961">
    <property type="entry name" value="Bet v1-like"/>
    <property type="match status" value="1"/>
</dbReference>
<dbReference type="EMBL" id="JAVLVT010000001">
    <property type="protein sequence ID" value="MDS1269043.1"/>
    <property type="molecule type" value="Genomic_DNA"/>
</dbReference>
<evidence type="ECO:0000313" key="1">
    <source>
        <dbReference type="EMBL" id="MDS1269043.1"/>
    </source>
</evidence>
<dbReference type="Proteomes" id="UP001250214">
    <property type="component" value="Unassembled WGS sequence"/>
</dbReference>
<reference evidence="2" key="1">
    <citation type="submission" date="2023-07" db="EMBL/GenBank/DDBJ databases">
        <title>Novel species in the genus Lipingzhangella isolated from Sambhar Salt Lake.</title>
        <authorList>
            <person name="Jiya N."/>
            <person name="Kajale S."/>
            <person name="Sharma A."/>
        </authorList>
    </citation>
    <scope>NUCLEOTIDE SEQUENCE [LARGE SCALE GENOMIC DNA]</scope>
    <source>
        <strain evidence="2">LS1_29</strain>
    </source>
</reference>
<keyword evidence="2" id="KW-1185">Reference proteome</keyword>
<gene>
    <name evidence="1" type="ORF">RIF23_01900</name>
</gene>
<protein>
    <submittedName>
        <fullName evidence="1">SRPBCC family protein</fullName>
    </submittedName>
</protein>
<sequence length="168" mass="19474">MVTNEHRRMYPDGIDRVGALIDTLATTEDRLWPHETWPPMRLDGPLGPGARGGHGPIRYRVVDHQPSRTVRFRFDKPRGFRGYHTFVVEAHADDPRNTVLRHTLSMRTTGLARLTWPLVYRPLHDALIEDSLDRAGRALGAAPERPARWSRYVRLLRWLLTRRRSRGS</sequence>
<comment type="caution">
    <text evidence="1">The sequence shown here is derived from an EMBL/GenBank/DDBJ whole genome shotgun (WGS) entry which is preliminary data.</text>
</comment>
<proteinExistence type="predicted"/>
<dbReference type="RefSeq" id="WP_310910557.1">
    <property type="nucleotide sequence ID" value="NZ_JAVLVT010000001.1"/>
</dbReference>
<evidence type="ECO:0000313" key="2">
    <source>
        <dbReference type="Proteomes" id="UP001250214"/>
    </source>
</evidence>